<dbReference type="AlphaFoldDB" id="A0A7R8D1Z9"/>
<reference evidence="8" key="1">
    <citation type="submission" date="2021-02" db="EMBL/GenBank/DDBJ databases">
        <authorList>
            <person name="Bekaert M."/>
        </authorList>
    </citation>
    <scope>NUCLEOTIDE SEQUENCE</scope>
    <source>
        <strain evidence="8">IoA-00</strain>
    </source>
</reference>
<dbReference type="InterPro" id="IPR011042">
    <property type="entry name" value="6-blade_b-propeller_TolB-like"/>
</dbReference>
<sequence length="941" mass="106944">MLKESYRETLQSPSPFHQGSSFWIPLTRHRFDAGCSSTWNEKIVPNKKNVSRSFLSEHQGVEIPSSLLTSPELEWFNKSSEGLSGKIIILDFFTYCCINCIHAMPILEALDSKYSKKDVSLIGVHSAKFLNEKSSKNIQHALSRYGIFRPVVNDHSYTLWNVFAITCWPSILIIDQNLRLRKYFVGENFLKGVETFVDTLLDIPSEVSPELTLMKPLNLQGLYYPGKMSTLKGKICISDGGNHRILVFGDLPDPIVIGDGSKGFMDGPFNTTRFSSPQGVFIYDDNTIFVADTGNHLIRKISLKDASVSTILGTGEKGLDFIGGNRMRDQAISSPWDLCIGPGPKGSGEVLYIAMAGSHQIWGYGLTDTEWWKGVKREAGMGFAIAGNGREENRNNSYPHQASFAQPSGICYYEEYESIFIADSESSSIRRLNLKDGSVKNVSGGERDPTNLFAFGDVDGKGINAKLQHPLSVTPFIDGNLLVCDSYNHKLKIIGNLNDKSPNCTTFQPSVFLTLQEPSDIIYSSFDGLIYVCDTNNHQILVYNASNNELRTMDIPIINPVKNWHARNSKIVSTSRDVRDRSLNLRKDAQLLRVETDKNTKWNQFDNNVRLSERISEIKKWKKSLDINLSQVRDEIFVLKEAKEACEKAIEAKHLPYDITKECLLLRENGRRKYEIVSDSVESLLKAEVHEIDKIKNVLRNVCDEAWDQLNSLEEIQQRLEIDIQDKEEAISIDMEQLSLTPMSTGISHKPNATRMPQGILQPQAWHEFSADNKLTGERQMLKSQKLRTKIYHLIENTSNDLRATEIDYNINTTREEIKWQENNVRDLEMALIAKTNPLKLAETRLENRTRRPHIELCQDSGTDGLINEVETLRASISNLEMKTDSAKETLTELLDNLNILMKDRERKKLCLSMEDRCMDIRKQIKFHDYNVNSQIDKNMK</sequence>
<protein>
    <submittedName>
        <fullName evidence="8">NHL repeat-containing protein 2</fullName>
    </submittedName>
</protein>
<dbReference type="Proteomes" id="UP000675881">
    <property type="component" value="Chromosome 7"/>
</dbReference>
<keyword evidence="3" id="KW-0963">Cytoplasm</keyword>
<dbReference type="Pfam" id="PF13905">
    <property type="entry name" value="Thioredoxin_8"/>
    <property type="match status" value="1"/>
</dbReference>
<dbReference type="GO" id="GO:0060294">
    <property type="term" value="P:cilium movement involved in cell motility"/>
    <property type="evidence" value="ECO:0007669"/>
    <property type="project" value="InterPro"/>
</dbReference>
<evidence type="ECO:0000313" key="9">
    <source>
        <dbReference type="Proteomes" id="UP000675881"/>
    </source>
</evidence>
<dbReference type="InterPro" id="IPR012336">
    <property type="entry name" value="Thioredoxin-like_fold"/>
</dbReference>
<dbReference type="GO" id="GO:0005737">
    <property type="term" value="C:cytoplasm"/>
    <property type="evidence" value="ECO:0007669"/>
    <property type="project" value="UniProtKB-SubCell"/>
</dbReference>
<name>A0A7R8D1Z9_LEPSM</name>
<dbReference type="InterPro" id="IPR045302">
    <property type="entry name" value="NHL2_NHL_rpt_dom"/>
</dbReference>
<gene>
    <name evidence="8" type="ORF">LSAA_13315</name>
</gene>
<evidence type="ECO:0000256" key="4">
    <source>
        <dbReference type="ARBA" id="ARBA00022737"/>
    </source>
</evidence>
<evidence type="ECO:0000256" key="3">
    <source>
        <dbReference type="ARBA" id="ARBA00022490"/>
    </source>
</evidence>
<dbReference type="InterPro" id="IPR013766">
    <property type="entry name" value="Thioredoxin_domain"/>
</dbReference>
<feature type="repeat" description="NHL" evidence="5">
    <location>
        <begin position="515"/>
        <end position="546"/>
    </location>
</feature>
<dbReference type="Gene3D" id="2.120.10.30">
    <property type="entry name" value="TolB, C-terminal domain"/>
    <property type="match status" value="2"/>
</dbReference>
<dbReference type="EMBL" id="HG994586">
    <property type="protein sequence ID" value="CAF2998440.1"/>
    <property type="molecule type" value="Genomic_DNA"/>
</dbReference>
<dbReference type="InterPro" id="IPR000435">
    <property type="entry name" value="Tektins"/>
</dbReference>
<dbReference type="PROSITE" id="PS51125">
    <property type="entry name" value="NHL"/>
    <property type="match status" value="1"/>
</dbReference>
<proteinExistence type="inferred from homology"/>
<keyword evidence="9" id="KW-1185">Reference proteome</keyword>
<dbReference type="GO" id="GO:0005929">
    <property type="term" value="C:cilium"/>
    <property type="evidence" value="ECO:0007669"/>
    <property type="project" value="UniProtKB-ARBA"/>
</dbReference>
<accession>A0A7R8D1Z9</accession>
<feature type="domain" description="Thioredoxin" evidence="7">
    <location>
        <begin position="57"/>
        <end position="202"/>
    </location>
</feature>
<organism evidence="8 9">
    <name type="scientific">Lepeophtheirus salmonis</name>
    <name type="common">Salmon louse</name>
    <name type="synonym">Caligus salmonis</name>
    <dbReference type="NCBI Taxonomy" id="72036"/>
    <lineage>
        <taxon>Eukaryota</taxon>
        <taxon>Metazoa</taxon>
        <taxon>Ecdysozoa</taxon>
        <taxon>Arthropoda</taxon>
        <taxon>Crustacea</taxon>
        <taxon>Multicrustacea</taxon>
        <taxon>Hexanauplia</taxon>
        <taxon>Copepoda</taxon>
        <taxon>Siphonostomatoida</taxon>
        <taxon>Caligidae</taxon>
        <taxon>Lepeophtheirus</taxon>
    </lineage>
</organism>
<comment type="similarity">
    <text evidence="2">Belongs to the tektin family.</text>
</comment>
<dbReference type="SUPFAM" id="SSF63825">
    <property type="entry name" value="YWTD domain"/>
    <property type="match status" value="1"/>
</dbReference>
<dbReference type="SUPFAM" id="SSF52833">
    <property type="entry name" value="Thioredoxin-like"/>
    <property type="match status" value="1"/>
</dbReference>
<dbReference type="PRINTS" id="PR00511">
    <property type="entry name" value="TEKTIN"/>
</dbReference>
<evidence type="ECO:0000256" key="6">
    <source>
        <dbReference type="SAM" id="Coils"/>
    </source>
</evidence>
<dbReference type="PROSITE" id="PS51352">
    <property type="entry name" value="THIOREDOXIN_2"/>
    <property type="match status" value="1"/>
</dbReference>
<evidence type="ECO:0000256" key="1">
    <source>
        <dbReference type="ARBA" id="ARBA00004496"/>
    </source>
</evidence>
<dbReference type="InterPro" id="IPR001258">
    <property type="entry name" value="NHL_repeat"/>
</dbReference>
<comment type="subcellular location">
    <subcellularLocation>
        <location evidence="1">Cytoplasm</location>
    </subcellularLocation>
</comment>
<evidence type="ECO:0000313" key="8">
    <source>
        <dbReference type="EMBL" id="CAF2998440.1"/>
    </source>
</evidence>
<dbReference type="SUPFAM" id="SSF101898">
    <property type="entry name" value="NHL repeat"/>
    <property type="match status" value="1"/>
</dbReference>
<keyword evidence="6" id="KW-0175">Coiled coil</keyword>
<dbReference type="Pfam" id="PF03148">
    <property type="entry name" value="Tektin"/>
    <property type="match status" value="2"/>
</dbReference>
<feature type="coiled-coil region" evidence="6">
    <location>
        <begin position="870"/>
        <end position="908"/>
    </location>
</feature>
<dbReference type="Pfam" id="PF01436">
    <property type="entry name" value="NHL"/>
    <property type="match status" value="1"/>
</dbReference>
<evidence type="ECO:0000256" key="2">
    <source>
        <dbReference type="ARBA" id="ARBA00007209"/>
    </source>
</evidence>
<evidence type="ECO:0000256" key="5">
    <source>
        <dbReference type="PROSITE-ProRule" id="PRU00504"/>
    </source>
</evidence>
<dbReference type="OrthoDB" id="273823at2759"/>
<dbReference type="InterPro" id="IPR048256">
    <property type="entry name" value="Tektin-like"/>
</dbReference>
<dbReference type="Gene3D" id="3.40.30.10">
    <property type="entry name" value="Glutaredoxin"/>
    <property type="match status" value="1"/>
</dbReference>
<dbReference type="PANTHER" id="PTHR46388">
    <property type="entry name" value="NHL REPEAT-CONTAINING PROTEIN 2"/>
    <property type="match status" value="1"/>
</dbReference>
<evidence type="ECO:0000259" key="7">
    <source>
        <dbReference type="PROSITE" id="PS51352"/>
    </source>
</evidence>
<dbReference type="PANTHER" id="PTHR46388:SF2">
    <property type="entry name" value="NHL REPEAT-CONTAINING PROTEIN 2"/>
    <property type="match status" value="1"/>
</dbReference>
<keyword evidence="4" id="KW-0677">Repeat</keyword>
<dbReference type="CDD" id="cd14951">
    <property type="entry name" value="NHL-2_like"/>
    <property type="match status" value="1"/>
</dbReference>
<dbReference type="InterPro" id="IPR036249">
    <property type="entry name" value="Thioredoxin-like_sf"/>
</dbReference>